<dbReference type="OrthoDB" id="2141050at2759"/>
<evidence type="ECO:0000313" key="1">
    <source>
        <dbReference type="EMBL" id="KDR78998.1"/>
    </source>
</evidence>
<dbReference type="EMBL" id="KL142374">
    <property type="protein sequence ID" value="KDR78998.1"/>
    <property type="molecule type" value="Genomic_DNA"/>
</dbReference>
<evidence type="ECO:0000313" key="2">
    <source>
        <dbReference type="Proteomes" id="UP000027222"/>
    </source>
</evidence>
<gene>
    <name evidence="1" type="ORF">GALMADRAFT_244721</name>
</gene>
<protein>
    <submittedName>
        <fullName evidence="1">Uncharacterized protein</fullName>
    </submittedName>
</protein>
<organism evidence="1 2">
    <name type="scientific">Galerina marginata (strain CBS 339.88)</name>
    <dbReference type="NCBI Taxonomy" id="685588"/>
    <lineage>
        <taxon>Eukaryota</taxon>
        <taxon>Fungi</taxon>
        <taxon>Dikarya</taxon>
        <taxon>Basidiomycota</taxon>
        <taxon>Agaricomycotina</taxon>
        <taxon>Agaricomycetes</taxon>
        <taxon>Agaricomycetidae</taxon>
        <taxon>Agaricales</taxon>
        <taxon>Agaricineae</taxon>
        <taxon>Strophariaceae</taxon>
        <taxon>Galerina</taxon>
    </lineage>
</organism>
<name>A0A067TJ74_GALM3</name>
<sequence>MTLLTSVVGFSFVGLAARIGQLSIQKRNLYSNPGGHLIAMGVFGYVGYLAHKWDIHSSELLAEKRREIKERRQLGMAKLAEEAAE</sequence>
<reference evidence="2" key="1">
    <citation type="journal article" date="2014" name="Proc. Natl. Acad. Sci. U.S.A.">
        <title>Extensive sampling of basidiomycete genomes demonstrates inadequacy of the white-rot/brown-rot paradigm for wood decay fungi.</title>
        <authorList>
            <person name="Riley R."/>
            <person name="Salamov A.A."/>
            <person name="Brown D.W."/>
            <person name="Nagy L.G."/>
            <person name="Floudas D."/>
            <person name="Held B.W."/>
            <person name="Levasseur A."/>
            <person name="Lombard V."/>
            <person name="Morin E."/>
            <person name="Otillar R."/>
            <person name="Lindquist E.A."/>
            <person name="Sun H."/>
            <person name="LaButti K.M."/>
            <person name="Schmutz J."/>
            <person name="Jabbour D."/>
            <person name="Luo H."/>
            <person name="Baker S.E."/>
            <person name="Pisabarro A.G."/>
            <person name="Walton J.D."/>
            <person name="Blanchette R.A."/>
            <person name="Henrissat B."/>
            <person name="Martin F."/>
            <person name="Cullen D."/>
            <person name="Hibbett D.S."/>
            <person name="Grigoriev I.V."/>
        </authorList>
    </citation>
    <scope>NUCLEOTIDE SEQUENCE [LARGE SCALE GENOMIC DNA]</scope>
    <source>
        <strain evidence="2">CBS 339.88</strain>
    </source>
</reference>
<dbReference type="Proteomes" id="UP000027222">
    <property type="component" value="Unassembled WGS sequence"/>
</dbReference>
<keyword evidence="2" id="KW-1185">Reference proteome</keyword>
<dbReference type="AlphaFoldDB" id="A0A067TJ74"/>
<dbReference type="PANTHER" id="PTHR39218">
    <property type="entry name" value="OXIDOREDUCTASE 14 KDA SUBUNIT, PUTATIVE (AFU_ORTHOLOGUE AFUA_1G12110)-RELATED"/>
    <property type="match status" value="1"/>
</dbReference>
<dbReference type="STRING" id="685588.A0A067TJ74"/>
<dbReference type="HOGENOM" id="CLU_164170_1_0_1"/>
<accession>A0A067TJ74</accession>
<proteinExistence type="predicted"/>
<dbReference type="PANTHER" id="PTHR39218:SF1">
    <property type="entry name" value="OXIDOREDUCTASE 14 KDA SUBUNIT, PUTATIVE (AFU_ORTHOLOGUE AFUA_1G12110)-RELATED"/>
    <property type="match status" value="1"/>
</dbReference>